<dbReference type="PANTHER" id="PTHR47115:SF1">
    <property type="entry name" value="COILED-COIL DOMAIN-CONTAINING PROTEIN 183"/>
    <property type="match status" value="1"/>
</dbReference>
<dbReference type="InterPro" id="IPR043247">
    <property type="entry name" value="CCDC183"/>
</dbReference>
<feature type="region of interest" description="Disordered" evidence="1">
    <location>
        <begin position="1"/>
        <end position="25"/>
    </location>
</feature>
<reference evidence="2" key="1">
    <citation type="submission" date="2025-08" db="UniProtKB">
        <authorList>
            <consortium name="Ensembl"/>
        </authorList>
    </citation>
    <scope>IDENTIFICATION</scope>
</reference>
<protein>
    <submittedName>
        <fullName evidence="2">Uncharacterized protein</fullName>
    </submittedName>
</protein>
<reference evidence="2" key="2">
    <citation type="submission" date="2025-09" db="UniProtKB">
        <authorList>
            <consortium name="Ensembl"/>
        </authorList>
    </citation>
    <scope>IDENTIFICATION</scope>
</reference>
<dbReference type="Ensembl" id="ENSCSRT00000008510.1">
    <property type="protein sequence ID" value="ENSCSRP00000008232.1"/>
    <property type="gene ID" value="ENSCSRG00000005967.1"/>
</dbReference>
<keyword evidence="3" id="KW-1185">Reference proteome</keyword>
<name>A0A8C3XLI7_CHESE</name>
<organism evidence="2 3">
    <name type="scientific">Chelydra serpentina</name>
    <name type="common">Snapping turtle</name>
    <name type="synonym">Testudo serpentina</name>
    <dbReference type="NCBI Taxonomy" id="8475"/>
    <lineage>
        <taxon>Eukaryota</taxon>
        <taxon>Metazoa</taxon>
        <taxon>Chordata</taxon>
        <taxon>Craniata</taxon>
        <taxon>Vertebrata</taxon>
        <taxon>Euteleostomi</taxon>
        <taxon>Archelosauria</taxon>
        <taxon>Testudinata</taxon>
        <taxon>Testudines</taxon>
        <taxon>Cryptodira</taxon>
        <taxon>Durocryptodira</taxon>
        <taxon>Americhelydia</taxon>
        <taxon>Chelydroidea</taxon>
        <taxon>Chelydridae</taxon>
        <taxon>Chelydra</taxon>
    </lineage>
</organism>
<proteinExistence type="predicted"/>
<dbReference type="AlphaFoldDB" id="A0A8C3XLI7"/>
<accession>A0A8C3XLI7</accession>
<evidence type="ECO:0000313" key="2">
    <source>
        <dbReference type="Ensembl" id="ENSCSRP00000008232.1"/>
    </source>
</evidence>
<sequence>MDSSDGSHSLHWAKPTPQSPDLPACPPQDSSSRLCLTCILRLILLPANVVSGHLPCTISSYCGHHLIPVPRCLFQAAREKLQNSIFDRMNVHNVLLYEVKRRGGMLEGLQRKLFSCPRQPSEATQDPSVLQVIRQLENNIEKMLMKIRTGEKIYYLYLKMVDFLKDVSFLPLYDLPRLPNIPNRRIMPTCLVLPPGVPRLLLPLLPGLFQLGTPESCLF</sequence>
<evidence type="ECO:0000256" key="1">
    <source>
        <dbReference type="SAM" id="MobiDB-lite"/>
    </source>
</evidence>
<dbReference type="Proteomes" id="UP000694403">
    <property type="component" value="Unplaced"/>
</dbReference>
<dbReference type="PANTHER" id="PTHR47115">
    <property type="entry name" value="COILED-COIL DOMAIN-CONTAINING PROTEIN 183"/>
    <property type="match status" value="1"/>
</dbReference>
<evidence type="ECO:0000313" key="3">
    <source>
        <dbReference type="Proteomes" id="UP000694403"/>
    </source>
</evidence>